<feature type="region of interest" description="Disordered" evidence="1">
    <location>
        <begin position="44"/>
        <end position="72"/>
    </location>
</feature>
<feature type="region of interest" description="Disordered" evidence="1">
    <location>
        <begin position="94"/>
        <end position="113"/>
    </location>
</feature>
<evidence type="ECO:0000256" key="1">
    <source>
        <dbReference type="SAM" id="MobiDB-lite"/>
    </source>
</evidence>
<proteinExistence type="predicted"/>
<evidence type="ECO:0000313" key="2">
    <source>
        <dbReference type="EnsemblPlants" id="MELO3C031841.2.1"/>
    </source>
</evidence>
<accession>A0A9I9ECH9</accession>
<dbReference type="AlphaFoldDB" id="A0A9I9ECH9"/>
<organism evidence="2">
    <name type="scientific">Cucumis melo</name>
    <name type="common">Muskmelon</name>
    <dbReference type="NCBI Taxonomy" id="3656"/>
    <lineage>
        <taxon>Eukaryota</taxon>
        <taxon>Viridiplantae</taxon>
        <taxon>Streptophyta</taxon>
        <taxon>Embryophyta</taxon>
        <taxon>Tracheophyta</taxon>
        <taxon>Spermatophyta</taxon>
        <taxon>Magnoliopsida</taxon>
        <taxon>eudicotyledons</taxon>
        <taxon>Gunneridae</taxon>
        <taxon>Pentapetalae</taxon>
        <taxon>rosids</taxon>
        <taxon>fabids</taxon>
        <taxon>Cucurbitales</taxon>
        <taxon>Cucurbitaceae</taxon>
        <taxon>Benincaseae</taxon>
        <taxon>Cucumis</taxon>
    </lineage>
</organism>
<feature type="compositionally biased region" description="Basic residues" evidence="1">
    <location>
        <begin position="1"/>
        <end position="12"/>
    </location>
</feature>
<dbReference type="EnsemblPlants" id="MELO3C031841.2.1">
    <property type="protein sequence ID" value="MELO3C031841.2.1"/>
    <property type="gene ID" value="MELO3C031841.2"/>
</dbReference>
<dbReference type="Gramene" id="MELO3C031841.2.1">
    <property type="protein sequence ID" value="MELO3C031841.2.1"/>
    <property type="gene ID" value="MELO3C031841.2"/>
</dbReference>
<reference evidence="2" key="1">
    <citation type="submission" date="2023-03" db="UniProtKB">
        <authorList>
            <consortium name="EnsemblPlants"/>
        </authorList>
    </citation>
    <scope>IDENTIFICATION</scope>
</reference>
<feature type="compositionally biased region" description="Polar residues" evidence="1">
    <location>
        <begin position="44"/>
        <end position="64"/>
    </location>
</feature>
<protein>
    <submittedName>
        <fullName evidence="2">Uncharacterized protein</fullName>
    </submittedName>
</protein>
<feature type="compositionally biased region" description="Acidic residues" evidence="1">
    <location>
        <begin position="100"/>
        <end position="113"/>
    </location>
</feature>
<name>A0A9I9ECH9_CUCME</name>
<sequence>MKSDNHRRRRPAQRPDGHRILNQNRLPFQIPKRILSDYITRATSRNTLNRATGNRTAGRRSTTSHPERPAAKIDSEMDGLNRRTMENSGQILIGEGIFSEGDDEREGLAMEEG</sequence>
<feature type="region of interest" description="Disordered" evidence="1">
    <location>
        <begin position="1"/>
        <end position="20"/>
    </location>
</feature>